<dbReference type="Proteomes" id="UP001558652">
    <property type="component" value="Unassembled WGS sequence"/>
</dbReference>
<sequence length="147" mass="16530">MASKRSKHVLREQEAGDNGNRRKLSSFCDSVISPARKRYCVYSGEEMYEIRAVVEDAGRAQTAPLSYEPDWPLDPWVFSINSAAMAGFVSAPPPVAATTSYATTPSASMDERIFLMRRMRVKIVFIQAERQEDKLGEHVSNLLLRSE</sequence>
<gene>
    <name evidence="1" type="ORF">AAG570_007352</name>
</gene>
<evidence type="ECO:0000313" key="2">
    <source>
        <dbReference type="Proteomes" id="UP001558652"/>
    </source>
</evidence>
<dbReference type="AlphaFoldDB" id="A0ABD0XVL7"/>
<keyword evidence="2" id="KW-1185">Reference proteome</keyword>
<dbReference type="EMBL" id="JBFDAA010000020">
    <property type="protein sequence ID" value="KAL1115322.1"/>
    <property type="molecule type" value="Genomic_DNA"/>
</dbReference>
<organism evidence="1 2">
    <name type="scientific">Ranatra chinensis</name>
    <dbReference type="NCBI Taxonomy" id="642074"/>
    <lineage>
        <taxon>Eukaryota</taxon>
        <taxon>Metazoa</taxon>
        <taxon>Ecdysozoa</taxon>
        <taxon>Arthropoda</taxon>
        <taxon>Hexapoda</taxon>
        <taxon>Insecta</taxon>
        <taxon>Pterygota</taxon>
        <taxon>Neoptera</taxon>
        <taxon>Paraneoptera</taxon>
        <taxon>Hemiptera</taxon>
        <taxon>Heteroptera</taxon>
        <taxon>Panheteroptera</taxon>
        <taxon>Nepomorpha</taxon>
        <taxon>Nepidae</taxon>
        <taxon>Ranatrinae</taxon>
        <taxon>Ranatra</taxon>
    </lineage>
</organism>
<comment type="caution">
    <text evidence="1">The sequence shown here is derived from an EMBL/GenBank/DDBJ whole genome shotgun (WGS) entry which is preliminary data.</text>
</comment>
<evidence type="ECO:0000313" key="1">
    <source>
        <dbReference type="EMBL" id="KAL1115322.1"/>
    </source>
</evidence>
<name>A0ABD0XVL7_9HEMI</name>
<proteinExistence type="predicted"/>
<reference evidence="1 2" key="1">
    <citation type="submission" date="2024-07" db="EMBL/GenBank/DDBJ databases">
        <title>Chromosome-level genome assembly of the water stick insect Ranatra chinensis (Heteroptera: Nepidae).</title>
        <authorList>
            <person name="Liu X."/>
        </authorList>
    </citation>
    <scope>NUCLEOTIDE SEQUENCE [LARGE SCALE GENOMIC DNA]</scope>
    <source>
        <strain evidence="1">Cailab_2021Rc</strain>
        <tissue evidence="1">Muscle</tissue>
    </source>
</reference>
<protein>
    <submittedName>
        <fullName evidence="1">Uncharacterized protein</fullName>
    </submittedName>
</protein>
<accession>A0ABD0XVL7</accession>